<dbReference type="GeneID" id="34597896"/>
<comment type="caution">
    <text evidence="1">The sequence shown here is derived from an EMBL/GenBank/DDBJ whole genome shotgun (WGS) entry which is preliminary data.</text>
</comment>
<dbReference type="InterPro" id="IPR051678">
    <property type="entry name" value="AGP_Transferase"/>
</dbReference>
<dbReference type="Proteomes" id="UP000077002">
    <property type="component" value="Unassembled WGS sequence"/>
</dbReference>
<reference evidence="1 2" key="1">
    <citation type="submission" date="2016-03" db="EMBL/GenBank/DDBJ databases">
        <title>Draft genome sequence of the Fonsecaea monophora CBS 269.37.</title>
        <authorList>
            <person name="Bombassaro A."/>
            <person name="Vinicius W.A."/>
            <person name="De Hoog S."/>
            <person name="Sun J."/>
            <person name="Souza E.M."/>
            <person name="Raittz R.T."/>
            <person name="Costa F."/>
            <person name="Leao A.C."/>
            <person name="Tadra-Sfeir M.Z."/>
            <person name="Baura V."/>
            <person name="Balsanelli E."/>
            <person name="Pedrosa F.O."/>
            <person name="Moreno L.F."/>
            <person name="Steffens M.B."/>
            <person name="Xi L."/>
            <person name="Bocca A.L."/>
            <person name="Felipe M.S."/>
            <person name="Teixeira M."/>
            <person name="Telles Filho F.Q."/>
            <person name="Azevedo C.M."/>
            <person name="Gomes R."/>
            <person name="Vicente V.A."/>
        </authorList>
    </citation>
    <scope>NUCLEOTIDE SEQUENCE [LARGE SCALE GENOMIC DNA]</scope>
    <source>
        <strain evidence="1 2">CBS 269.37</strain>
    </source>
</reference>
<dbReference type="PANTHER" id="PTHR21310">
    <property type="entry name" value="AMINOGLYCOSIDE PHOSPHOTRANSFERASE-RELATED-RELATED"/>
    <property type="match status" value="1"/>
</dbReference>
<name>A0A177FFR1_9EURO</name>
<dbReference type="Gene3D" id="3.90.1200.10">
    <property type="match status" value="1"/>
</dbReference>
<dbReference type="EMBL" id="LVKK01000012">
    <property type="protein sequence ID" value="OAG43103.1"/>
    <property type="molecule type" value="Genomic_DNA"/>
</dbReference>
<dbReference type="RefSeq" id="XP_022515055.1">
    <property type="nucleotide sequence ID" value="XM_022652699.1"/>
</dbReference>
<dbReference type="SUPFAM" id="SSF56112">
    <property type="entry name" value="Protein kinase-like (PK-like)"/>
    <property type="match status" value="1"/>
</dbReference>
<dbReference type="OrthoDB" id="5412996at2759"/>
<dbReference type="PANTHER" id="PTHR21310:SF37">
    <property type="entry name" value="AMINOGLYCOSIDE PHOSPHOTRANSFERASE DOMAIN-CONTAINING PROTEIN"/>
    <property type="match status" value="1"/>
</dbReference>
<protein>
    <submittedName>
        <fullName evidence="1">Uncharacterized protein</fullName>
    </submittedName>
</protein>
<sequence length="491" mass="56606">MSSPVFTDTNLDYDDESWDQSVQIYDTWKSKLLKRDNLLKIGKLIDKYRGGVPDTLSSPQKGAFNAWIRLKFVDGGSAVMRIPLPGKTMFPAEKTQREVDVMRYLSDKTSLPVPLVLHLGTAEESPNGLGPFIIMEFIEHECDLVDALNTPDIPYEERPILDPYISSERLHFVYRQMADVMLQYSKHTFMKIGSISSSDEGDSWVVSHRPLTLNMNELVQLGNVSPDALPQGPFETSTSYYTALASMHIAHLKAQRVSGMQATEFRRKYIARCLFHRLAREGRFSKYGDRGPFPLVNDDFRPANVLSNAEFQVTGVVDWEFTYAGPREFAYSAPVWLLLELPEYWPDGLDDWTHVYEQRLPIFLTAVRESETAAIKGGTLREEQCLSQFMDDSWKTGDFWVTYAARRCWAFDMVYWVKIDKRFFGVGTVDDRLELLTMEEKTELDQLLNRMFKASLIDFLGAWFYPSTEEHAPLRQRENTDQDVYNPSRYL</sequence>
<evidence type="ECO:0000313" key="1">
    <source>
        <dbReference type="EMBL" id="OAG43103.1"/>
    </source>
</evidence>
<dbReference type="InterPro" id="IPR011009">
    <property type="entry name" value="Kinase-like_dom_sf"/>
</dbReference>
<proteinExistence type="predicted"/>
<dbReference type="Gene3D" id="3.30.200.20">
    <property type="entry name" value="Phosphorylase Kinase, domain 1"/>
    <property type="match status" value="1"/>
</dbReference>
<accession>A0A177FFR1</accession>
<gene>
    <name evidence="1" type="ORF">AYO21_02722</name>
</gene>
<dbReference type="AlphaFoldDB" id="A0A177FFR1"/>
<organism evidence="1 2">
    <name type="scientific">Fonsecaea monophora</name>
    <dbReference type="NCBI Taxonomy" id="254056"/>
    <lineage>
        <taxon>Eukaryota</taxon>
        <taxon>Fungi</taxon>
        <taxon>Dikarya</taxon>
        <taxon>Ascomycota</taxon>
        <taxon>Pezizomycotina</taxon>
        <taxon>Eurotiomycetes</taxon>
        <taxon>Chaetothyriomycetidae</taxon>
        <taxon>Chaetothyriales</taxon>
        <taxon>Herpotrichiellaceae</taxon>
        <taxon>Fonsecaea</taxon>
    </lineage>
</organism>
<evidence type="ECO:0000313" key="2">
    <source>
        <dbReference type="Proteomes" id="UP000077002"/>
    </source>
</evidence>
<keyword evidence="2" id="KW-1185">Reference proteome</keyword>